<proteinExistence type="predicted"/>
<evidence type="ECO:0000313" key="2">
    <source>
        <dbReference type="Proteomes" id="UP000002640"/>
    </source>
</evidence>
<dbReference type="RefSeq" id="XP_009521284.1">
    <property type="nucleotide sequence ID" value="XM_009522989.1"/>
</dbReference>
<evidence type="ECO:0000313" key="1">
    <source>
        <dbReference type="EMBL" id="EGZ25996.1"/>
    </source>
</evidence>
<protein>
    <recommendedName>
        <fullName evidence="3">Fe2OG dioxygenase domain-containing protein</fullName>
    </recommendedName>
</protein>
<gene>
    <name evidence="1" type="ORF">PHYSODRAFT_486330</name>
</gene>
<evidence type="ECO:0008006" key="3">
    <source>
        <dbReference type="Google" id="ProtNLM"/>
    </source>
</evidence>
<dbReference type="KEGG" id="psoj:PHYSODRAFT_486330"/>
<dbReference type="PANTHER" id="PTHR33099:SF7">
    <property type="entry name" value="MYND-TYPE DOMAIN-CONTAINING PROTEIN"/>
    <property type="match status" value="1"/>
</dbReference>
<sequence length="642" mass="71334">MMDESVRKSWQLAPDQVDVKNPLWHCGMDKLSETVASRLGYKDVPLQCKLYKLLAYGEGGHFVKHQDTEKEDGMIATMVMKHRHDFGKKDGTAPYLPHYAVHYTDAEHALKEVTKGYRLVLIYSICLPPTMRHLMRDHDEGLSDKVGAAINTMGDDEKSFALLLAQEYTGKSIEELGSGALKSVDRSRFQTLEEANCVAAPGKKLQFFLAQLKHDISYWDDGGSWLKLNLLNPSQETLSEQWALHGNSTFEGYLGNEGATKDTTYSRYAIVAWPAVHGVENAFKFINVNAAAEALECQRPVDAATVLEFMDDTVSTAFCRTLCSLLVEVGDASLVNLFLKTFVKSVDDFKKNDELAAPFTVLARNFDWNDIGQVLLDSLSKTDDDVEFIGDSDDEEEAEETDDSRMAIALEIVDGLGAGAAQQALLKIAVEKVSRLRKEDLCSSKALPLLWKWVIQCGDQTMLDTVASKFKQTPPSLLQPVIESFSQHLGTLPASDDRFVALSAIANKRIEWLNIQLQALGKPFSWEMPDASFPDNARIQAFLRGPESSMDTNGVRHFNGVGHARNYAETWMREKQVNASFTLEAEGRGGSAYVVITKTRAWLSEHQKELLKHKTELALLSARFGAAEGAASGGARKRARHE</sequence>
<dbReference type="OMA" id="AWPAVHG"/>
<dbReference type="InParanoid" id="G4YUS1"/>
<dbReference type="AlphaFoldDB" id="G4YUS1"/>
<keyword evidence="2" id="KW-1185">Reference proteome</keyword>
<reference evidence="1 2" key="1">
    <citation type="journal article" date="2006" name="Science">
        <title>Phytophthora genome sequences uncover evolutionary origins and mechanisms of pathogenesis.</title>
        <authorList>
            <person name="Tyler B.M."/>
            <person name="Tripathy S."/>
            <person name="Zhang X."/>
            <person name="Dehal P."/>
            <person name="Jiang R.H."/>
            <person name="Aerts A."/>
            <person name="Arredondo F.D."/>
            <person name="Baxter L."/>
            <person name="Bensasson D."/>
            <person name="Beynon J.L."/>
            <person name="Chapman J."/>
            <person name="Damasceno C.M."/>
            <person name="Dorrance A.E."/>
            <person name="Dou D."/>
            <person name="Dickerman A.W."/>
            <person name="Dubchak I.L."/>
            <person name="Garbelotto M."/>
            <person name="Gijzen M."/>
            <person name="Gordon S.G."/>
            <person name="Govers F."/>
            <person name="Grunwald N.J."/>
            <person name="Huang W."/>
            <person name="Ivors K.L."/>
            <person name="Jones R.W."/>
            <person name="Kamoun S."/>
            <person name="Krampis K."/>
            <person name="Lamour K.H."/>
            <person name="Lee M.K."/>
            <person name="McDonald W.H."/>
            <person name="Medina M."/>
            <person name="Meijer H.J."/>
            <person name="Nordberg E.K."/>
            <person name="Maclean D.J."/>
            <person name="Ospina-Giraldo M.D."/>
            <person name="Morris P.F."/>
            <person name="Phuntumart V."/>
            <person name="Putnam N.H."/>
            <person name="Rash S."/>
            <person name="Rose J.K."/>
            <person name="Sakihama Y."/>
            <person name="Salamov A.A."/>
            <person name="Savidor A."/>
            <person name="Scheuring C.F."/>
            <person name="Smith B.M."/>
            <person name="Sobral B.W."/>
            <person name="Terry A."/>
            <person name="Torto-Alalibo T.A."/>
            <person name="Win J."/>
            <person name="Xu Z."/>
            <person name="Zhang H."/>
            <person name="Grigoriev I.V."/>
            <person name="Rokhsar D.S."/>
            <person name="Boore J.L."/>
        </authorList>
    </citation>
    <scope>NUCLEOTIDE SEQUENCE [LARGE SCALE GENOMIC DNA]</scope>
    <source>
        <strain evidence="1 2">P6497</strain>
    </source>
</reference>
<accession>G4YUS1</accession>
<organism evidence="1 2">
    <name type="scientific">Phytophthora sojae (strain P6497)</name>
    <name type="common">Soybean stem and root rot agent</name>
    <name type="synonym">Phytophthora megasperma f. sp. glycines</name>
    <dbReference type="NCBI Taxonomy" id="1094619"/>
    <lineage>
        <taxon>Eukaryota</taxon>
        <taxon>Sar</taxon>
        <taxon>Stramenopiles</taxon>
        <taxon>Oomycota</taxon>
        <taxon>Peronosporomycetes</taxon>
        <taxon>Peronosporales</taxon>
        <taxon>Peronosporaceae</taxon>
        <taxon>Phytophthora</taxon>
    </lineage>
</organism>
<dbReference type="Gene3D" id="2.60.120.620">
    <property type="entry name" value="q2cbj1_9rhob like domain"/>
    <property type="match status" value="1"/>
</dbReference>
<dbReference type="GeneID" id="20656002"/>
<name>G4YUS1_PHYSP</name>
<dbReference type="EMBL" id="JH159152">
    <property type="protein sequence ID" value="EGZ25996.1"/>
    <property type="molecule type" value="Genomic_DNA"/>
</dbReference>
<dbReference type="Proteomes" id="UP000002640">
    <property type="component" value="Unassembled WGS sequence"/>
</dbReference>
<dbReference type="PANTHER" id="PTHR33099">
    <property type="entry name" value="FE2OG DIOXYGENASE DOMAIN-CONTAINING PROTEIN"/>
    <property type="match status" value="1"/>
</dbReference>